<evidence type="ECO:0000313" key="1">
    <source>
        <dbReference type="EMBL" id="TFY51033.1"/>
    </source>
</evidence>
<accession>A0A4Y9XNT0</accession>
<organism evidence="1 2">
    <name type="scientific">Rhodofomes roseus</name>
    <dbReference type="NCBI Taxonomy" id="34475"/>
    <lineage>
        <taxon>Eukaryota</taxon>
        <taxon>Fungi</taxon>
        <taxon>Dikarya</taxon>
        <taxon>Basidiomycota</taxon>
        <taxon>Agaricomycotina</taxon>
        <taxon>Agaricomycetes</taxon>
        <taxon>Polyporales</taxon>
        <taxon>Rhodofomes</taxon>
    </lineage>
</organism>
<proteinExistence type="predicted"/>
<gene>
    <name evidence="1" type="ORF">EVJ58_g10772</name>
</gene>
<reference evidence="1 2" key="1">
    <citation type="submission" date="2019-01" db="EMBL/GenBank/DDBJ databases">
        <title>Genome sequencing of the rare red list fungi Fomitopsis rosea.</title>
        <authorList>
            <person name="Buettner E."/>
            <person name="Kellner H."/>
        </authorList>
    </citation>
    <scope>NUCLEOTIDE SEQUENCE [LARGE SCALE GENOMIC DNA]</scope>
    <source>
        <strain evidence="1 2">DSM 105464</strain>
    </source>
</reference>
<name>A0A4Y9XNT0_9APHY</name>
<dbReference type="Proteomes" id="UP000298390">
    <property type="component" value="Unassembled WGS sequence"/>
</dbReference>
<evidence type="ECO:0000313" key="2">
    <source>
        <dbReference type="Proteomes" id="UP000298390"/>
    </source>
</evidence>
<dbReference type="AlphaFoldDB" id="A0A4Y9XNT0"/>
<protein>
    <submittedName>
        <fullName evidence="1">Uncharacterized protein</fullName>
    </submittedName>
</protein>
<sequence length="120" mass="13266">ALQQREQELDIAEFNRIADDAMSLIKEAAQWAIALPVNVQLKTQEVPMPLGKVARAMLVGTWVAQSTIASNKPLPPWLLTLLTLMDEGDILNLGCTCDHCISVDCTVDQCIVHKHARSFQ</sequence>
<comment type="caution">
    <text evidence="1">The sequence shown here is derived from an EMBL/GenBank/DDBJ whole genome shotgun (WGS) entry which is preliminary data.</text>
</comment>
<dbReference type="EMBL" id="SEKV01001299">
    <property type="protein sequence ID" value="TFY51033.1"/>
    <property type="molecule type" value="Genomic_DNA"/>
</dbReference>
<feature type="non-terminal residue" evidence="1">
    <location>
        <position position="1"/>
    </location>
</feature>